<dbReference type="AlphaFoldDB" id="A0A1I5XZT2"/>
<dbReference type="Proteomes" id="UP000182624">
    <property type="component" value="Unassembled WGS sequence"/>
</dbReference>
<proteinExistence type="predicted"/>
<gene>
    <name evidence="1" type="ORF">SAMN04487928_1398</name>
</gene>
<evidence type="ECO:0000313" key="2">
    <source>
        <dbReference type="Proteomes" id="UP000182624"/>
    </source>
</evidence>
<name>A0A1I5XZT2_9FIRM</name>
<dbReference type="OrthoDB" id="2004301at2"/>
<reference evidence="2" key="1">
    <citation type="submission" date="2016-10" db="EMBL/GenBank/DDBJ databases">
        <authorList>
            <person name="Varghese N."/>
            <person name="Submissions S."/>
        </authorList>
    </citation>
    <scope>NUCLEOTIDE SEQUENCE [LARGE SCALE GENOMIC DNA]</scope>
    <source>
        <strain evidence="2">P18</strain>
    </source>
</reference>
<accession>A0A1I5XZT2</accession>
<protein>
    <submittedName>
        <fullName evidence="1">Uncharacterized protein</fullName>
    </submittedName>
</protein>
<dbReference type="EMBL" id="FOXO01000039">
    <property type="protein sequence ID" value="SFQ37217.1"/>
    <property type="molecule type" value="Genomic_DNA"/>
</dbReference>
<keyword evidence="2" id="KW-1185">Reference proteome</keyword>
<evidence type="ECO:0000313" key="1">
    <source>
        <dbReference type="EMBL" id="SFQ37217.1"/>
    </source>
</evidence>
<organism evidence="1 2">
    <name type="scientific">Butyrivibrio proteoclasticus</name>
    <dbReference type="NCBI Taxonomy" id="43305"/>
    <lineage>
        <taxon>Bacteria</taxon>
        <taxon>Bacillati</taxon>
        <taxon>Bacillota</taxon>
        <taxon>Clostridia</taxon>
        <taxon>Lachnospirales</taxon>
        <taxon>Lachnospiraceae</taxon>
        <taxon>Butyrivibrio</taxon>
    </lineage>
</organism>
<dbReference type="RefSeq" id="WP_074891585.1">
    <property type="nucleotide sequence ID" value="NZ_FOXO01000039.1"/>
</dbReference>
<sequence>MRSEADIMKKLNDEIDSYLTCPKFTVEEHAHNVTMLAWVLDISDEHLSEMIKESEASFGGPMDRSDYYAEE</sequence>